<proteinExistence type="predicted"/>
<accession>A0AC58L704</accession>
<sequence length="3801" mass="427774">MNSNYIDSKCYRSVKLCSVMSTDSNSLAREFLTDVNRLCNAVVQRAEAREEEEEETHMATLGQYLVHGQGFLLLTKLNSIIDQALTCREELLTLLLSLLPLVWKIPVQEQQATDFNLPLSSGIILTKEKNSTSQRSTQGKLYLEGSAPSGQVSTKVNLLQKSRRQRKSTHRYSVRDARKTQLSTSDSEGNSDEKSLAVSKHRRPHVLQRFITQSPREDHLIAKLDSLATREQAPADTMAVENSREIILRPESNTDILSEPAALSILSNMNNSPFDLCHVLLSLLEKVCKFDIALNRNSALAASVVPTLTEFLAGFGDCCNNLESQVVSAGWTEEPVALVQRMLFRTVLHLMSVDTSTAEAMPESLRKNLTELLRAALKIRACLEKQREPFAPRQKKTLQEVQEGFVFSEYRHRALLLPELLEGVLQILICCLQSAASNPFYFSQAMDLVQEFIQHQGFNLFETAVLQMEWLVSRDGVPAEASQHLKALISSVMKIMSTVKKVKSEQLHHSVCTRKRHRRCEYSHFMHHHRDLSGLLVSAFKNQLSKNPFEENADGDVHYPERCCCIAVCAHQCLRLLQQASLSSTCIQILSGVHGVGICCCMDPKSVIVPMLHAFKLPALKNFQQHILSILNKLILDQLGGAEVSQKIKKAACNICTVDSDQLTKLEETLQGNSCDAAPSLGFPSPSYRFQGILPSSGSEDLLWKWDALEAYQDFVFEEDRLHNLQIANHICSLIQKGNVLVQWKLYNYIFNPVLQRGVELARHCQHLSITSAQAHVCSCPKQCVPQEVLQIYLKTLPSLLKSRVIRDLFLSCNGVSQIIELNYLDGIRNHSLKAFETLIISLGEQQKDASAPGIDGLDAEQKESPSLNIDPSFHNQHACSDSPQSLSKFYVSLKEAYPKKQKTLHQDVHITTINLFLCVAFLCVSKEAESDRESANESEDTSGYDSTASEPLSHMLPCLSLESLVLPSPERLHQAADIWSVCRWIYMLSSAFQKQFHRLGGFRVCHKLIFMVIQKLFRSHEGISIHENQDLIRTSPPDILREDLSSLTIRCDSTPSELGSLKKCADSLGKFGSQHASCTNVEQVSAPEGAKGFVSQENETSLQSIRLLEALLAICLHSARTNQQKMELELPSQNLSVENILCEMKDHLSQSKVTETELAKPLFDALLRVALGSHSADFEHNDTMTEKIHQSEEELSQPGDFSEEAEESQYCRFNLLGEEEGYEADSESNPEDGETRDDEVEVEPEAEGFRAPAGPHDLLENFSQGEMIYPEICMLELNLLSASRAKLDVLTHVFESFLKVIRQKEKNIFLLMQQGTVKNLLGGFLSILTQADSEFEACQRVLVDLLVSLMSSRTCSEELTLLLRIFLEKSPCTEILLLGILKIVESDVTMSPSHYLTFPLLHTPIVSNGISSQKCPGILNNKAMGLLRRARISRGKKEAGREGFPHHLLSSWHIAPIHLPLLGQNCWPHLSEGFSIALWFNVECIHDSQSTAQRGKKAKKRSKLSVLQDSSFDGADSNRPEGAESINPDERLIEEGCIHLISLGSKALMIQVWADPHSGTFIFRVCVDSNDNMKAILLAQVESQENIFLPSKWQHLVLTYLQRPQGKKTVHGKISIWVSGQRKPDVTLDFMLPRKTSLSSDSNKTFCMIGHCLSSQEEFLQVAGKWDLGNLLLFNGAKIGSQEAFYLYACGPSHTSVMPCKYGKPVIDFSKYIDKEILQCEQIRELFMTKKEVDVGLLIESLSVVYTTYCPGQYTIYEPVIRLKGQVKTQPSQRPFSSKEVHSILLEPPQLKTLQPTECQTVQGILHEIGGAGIFVFLFARVVELSDCEQTQALALRVILSLIKYSQQRVHELENCNGLSMIHQVLIKQKCIVGFHILKTLLEGCCGEDVIHISENGEFKLDVETNAIIQDVKLLEELLLDWKIWNKAEQGVWETLLAALEVLIRAEHQQQCFNIKQLLRARVVHHFLLTCQVLQEHKEGQLTSMPREVCRSFVKIIAEVLGSPPDLELLTIIFNFLLAVHPPTNTYVCHNPTNFYFSLHIDGKIFQEKVQSIMYLRHSSSGGKSLPGPGFMVISPSGFTASPPEGNDSSNTVPQQMAAHILRSRSLPTFPTSSSLMQPRKLTRSLDCSIDKLENTVEPYLATQPEKQNPLGSFITLKTGKEDAFISSCESAKTACEEEAVLMAQASVSGVPKGTLGFPVAKVDHQDLGTEPRSDDDSPGNEFCPRRPDNLKGLASIQQSHSMIASLGLAFPSQNGSAAVGRWPSLVDRNTDVWENFAFSLGYEPNYNRTASAHSATEECLVPICCGLYELLSGVLLILPDVMLEDVMDKLIQADTLLVLVNHPSPSIQQGVIKLLHAYFNRASKEQKDKFLKNRGFSLLANQLYLHRGTQELLDCFIEMFFGRRAGLDEEFDLEDVKNMGLFQKWSIIPILGLVETSLYDNILLHNALLLLLQVLNSCSKVADMLLDNGLLYVLCNTVAALNGLENISLNEYRLLACDIQQLFIAVTVHACSSSGSQYFRVIEDLIVLLGYLHNSKSKRTQNMALALQLRVLQAAMEFIKSTANLDSENPTDTSQSPSPHHAVFQKRKSIAGPRKFPLAQTESLLMKMRSVASDELHLMMQRRMSQENPSQASEAELAQRLQRLTVLAVNRIIYQDFNSDIIDILRTPENTTQSKISLSQSEISEENMHHEKSSAFNPFQKEMFTYLVEGFKVSVSSSKTSGSKQQWTKILWSCKETFRMQLARLLVHILSPAHTVQERKQIFEIVCEPTHQEILRDCLSPSPQHGAKLVLYLSELIHTHQDELAEEDLDTAELLMNALRLCGHKCIPPSAPSKPELIRMIKEEQKKYETEEGMNKASWQKTVNNNQQSLFQRLDSKSKDISKLAADITQTVSLSQGIERKKVIQHIRGMYKVDLSASRHWQELIQQLTHDRAVWYDPIYYPTSWQLDPTEGPNRERRRLQRCYLTIPNKYLLKDRQKSEDVIKPPLSYLFEDKTHSSFSSTVKDKAASESIRVNRRCISVAPSRETAGELLLGKCGMYFVEDNASDTVESSSLQGELEPASFSWTYEEIKEVHRRWWQLRDNAVEIFLTNGRTLLLAFDTTKVRDDVYHNILTNNLPNLLEYGNITALTNLWYAGQITNFEYLTHLNKHAGRSFNDLMQYPVFPFILADYVSETLDLSDPSVYRNLSKPIAVQYKEKEDRYVDTYKYLEEEYRKGAREDDPMPPVQPYHYGSHYSNSGTVLHFLVRMPPFTKMFLAYQDQSFDIPDRTFHSTNTTWRLSSFESMTDVKELIPEFFYLPEFLVNREGFDFGVRQNGERVNHVNLPPWARNDPRLFVLIHRQALESDHVSQNICHWIDLVFGYKQKGKASVQAINVFHPATYFGMDVSAVEDPVQRRALETMIKTYGQTPRQLFHTAHANRPGAKLNIEGELPAAVGLLVQFAFRETREQVKEITCPSPLSWIKGLKWGEYVGSPSAPVPVVCFSQPHGERFGSLQALPTRAICGLSRNFCLLMTYSKEQGVRSMNSTDIQWSAILSWGYADNILRLKSKQSEPPVNFIQSSQQHQVTSCAWVPDSCQLFTGSKCGVITAYTNRFTSSTPSEIEMETQMHLYGHTEEITSLFVCKPYSIMISVSRDGTCIVWDLNRLCYVQSLTGHKSPVTAVSASETSGDIATVCDSAGGGSDLRLWTVNGDLVGHVHCREVICSVAFSNQPEGISINVIAGGLENGIVRLWSTWDLKPVREITFPKSNKPIVSLTFSCDGHHLYTANSDGTVIAWCRKDQQRVKQPMFYSFLSSYAAG</sequence>
<evidence type="ECO:0000313" key="2">
    <source>
        <dbReference type="RefSeq" id="XP_073912929.1"/>
    </source>
</evidence>
<reference evidence="2" key="1">
    <citation type="submission" date="2025-08" db="UniProtKB">
        <authorList>
            <consortium name="RefSeq"/>
        </authorList>
    </citation>
    <scope>IDENTIFICATION</scope>
</reference>
<name>A0AC58L704_CASCN</name>
<gene>
    <name evidence="2" type="primary">Lyst</name>
</gene>
<evidence type="ECO:0000313" key="1">
    <source>
        <dbReference type="Proteomes" id="UP001732720"/>
    </source>
</evidence>
<protein>
    <submittedName>
        <fullName evidence="2">Lysosomal-trafficking regulator</fullName>
    </submittedName>
</protein>
<dbReference type="RefSeq" id="XP_073912929.1">
    <property type="nucleotide sequence ID" value="XM_074056828.1"/>
</dbReference>
<dbReference type="Proteomes" id="UP001732720">
    <property type="component" value="Chromosome 15"/>
</dbReference>
<keyword evidence="1" id="KW-1185">Reference proteome</keyword>
<organism evidence="1 2">
    <name type="scientific">Castor canadensis</name>
    <name type="common">American beaver</name>
    <dbReference type="NCBI Taxonomy" id="51338"/>
    <lineage>
        <taxon>Eukaryota</taxon>
        <taxon>Metazoa</taxon>
        <taxon>Chordata</taxon>
        <taxon>Craniata</taxon>
        <taxon>Vertebrata</taxon>
        <taxon>Euteleostomi</taxon>
        <taxon>Mammalia</taxon>
        <taxon>Eutheria</taxon>
        <taxon>Euarchontoglires</taxon>
        <taxon>Glires</taxon>
        <taxon>Rodentia</taxon>
        <taxon>Castorimorpha</taxon>
        <taxon>Castoridae</taxon>
        <taxon>Castor</taxon>
    </lineage>
</organism>